<name>M1DMK6_SOLTU</name>
<dbReference type="Proteomes" id="UP000011115">
    <property type="component" value="Unassembled WGS sequence"/>
</dbReference>
<dbReference type="PaxDb" id="4113-PGSC0003DMT400091429"/>
<evidence type="ECO:0000313" key="1">
    <source>
        <dbReference type="EnsemblPlants" id="PGSC0003DMT400091429"/>
    </source>
</evidence>
<proteinExistence type="predicted"/>
<dbReference type="Gramene" id="PGSC0003DMT400091429">
    <property type="protein sequence ID" value="PGSC0003DMT400091429"/>
    <property type="gene ID" value="PGSC0003DMG400041000"/>
</dbReference>
<sequence>MARPKVAGRDMLPRKRVSFDTDEIYGTQLTTSESEGEHQDLQATISDPEDDELLMARSVELHSKTMYDPSRIRVSLIEVGAPIEKKDINVAARLEATVHWVDLEGPYCYCDTLSVSIDALVARIAVCERGQGATDAMTTLKDTIGEMRKDVDQLKSTDMSDFWECGDPQHAN</sequence>
<dbReference type="InParanoid" id="M1DMK6"/>
<dbReference type="EnsemblPlants" id="PGSC0003DMT400091429">
    <property type="protein sequence ID" value="PGSC0003DMT400091429"/>
    <property type="gene ID" value="PGSC0003DMG400041000"/>
</dbReference>
<dbReference type="HOGENOM" id="CLU_1557972_0_0_1"/>
<reference evidence="1" key="2">
    <citation type="submission" date="2015-06" db="UniProtKB">
        <authorList>
            <consortium name="EnsemblPlants"/>
        </authorList>
    </citation>
    <scope>IDENTIFICATION</scope>
    <source>
        <strain evidence="1">DM1-3 516 R44</strain>
    </source>
</reference>
<dbReference type="AlphaFoldDB" id="M1DMK6"/>
<reference evidence="2" key="1">
    <citation type="journal article" date="2011" name="Nature">
        <title>Genome sequence and analysis of the tuber crop potato.</title>
        <authorList>
            <consortium name="The Potato Genome Sequencing Consortium"/>
        </authorList>
    </citation>
    <scope>NUCLEOTIDE SEQUENCE [LARGE SCALE GENOMIC DNA]</scope>
    <source>
        <strain evidence="2">cv. DM1-3 516 R44</strain>
    </source>
</reference>
<accession>M1DMK6</accession>
<evidence type="ECO:0000313" key="2">
    <source>
        <dbReference type="Proteomes" id="UP000011115"/>
    </source>
</evidence>
<evidence type="ECO:0008006" key="3">
    <source>
        <dbReference type="Google" id="ProtNLM"/>
    </source>
</evidence>
<organism evidence="1 2">
    <name type="scientific">Solanum tuberosum</name>
    <name type="common">Potato</name>
    <dbReference type="NCBI Taxonomy" id="4113"/>
    <lineage>
        <taxon>Eukaryota</taxon>
        <taxon>Viridiplantae</taxon>
        <taxon>Streptophyta</taxon>
        <taxon>Embryophyta</taxon>
        <taxon>Tracheophyta</taxon>
        <taxon>Spermatophyta</taxon>
        <taxon>Magnoliopsida</taxon>
        <taxon>eudicotyledons</taxon>
        <taxon>Gunneridae</taxon>
        <taxon>Pentapetalae</taxon>
        <taxon>asterids</taxon>
        <taxon>lamiids</taxon>
        <taxon>Solanales</taxon>
        <taxon>Solanaceae</taxon>
        <taxon>Solanoideae</taxon>
        <taxon>Solaneae</taxon>
        <taxon>Solanum</taxon>
    </lineage>
</organism>
<protein>
    <recommendedName>
        <fullName evidence="3">Polyprotein protein</fullName>
    </recommendedName>
</protein>
<keyword evidence="2" id="KW-1185">Reference proteome</keyword>